<protein>
    <submittedName>
        <fullName evidence="2">Pol polyprotein</fullName>
    </submittedName>
</protein>
<dbReference type="InterPro" id="IPR012337">
    <property type="entry name" value="RNaseH-like_sf"/>
</dbReference>
<name>A0A371HT86_MUCPR</name>
<feature type="non-terminal residue" evidence="2">
    <location>
        <position position="1"/>
    </location>
</feature>
<dbReference type="Pfam" id="PF00665">
    <property type="entry name" value="rve"/>
    <property type="match status" value="1"/>
</dbReference>
<dbReference type="InterPro" id="IPR001584">
    <property type="entry name" value="Integrase_cat-core"/>
</dbReference>
<dbReference type="GO" id="GO:0015074">
    <property type="term" value="P:DNA integration"/>
    <property type="evidence" value="ECO:0007669"/>
    <property type="project" value="InterPro"/>
</dbReference>
<reference evidence="2" key="1">
    <citation type="submission" date="2018-05" db="EMBL/GenBank/DDBJ databases">
        <title>Draft genome of Mucuna pruriens seed.</title>
        <authorList>
            <person name="Nnadi N.E."/>
            <person name="Vos R."/>
            <person name="Hasami M.H."/>
            <person name="Devisetty U.K."/>
            <person name="Aguiy J.C."/>
        </authorList>
    </citation>
    <scope>NUCLEOTIDE SEQUENCE [LARGE SCALE GENOMIC DNA]</scope>
    <source>
        <strain evidence="2">JCA_2017</strain>
    </source>
</reference>
<dbReference type="SUPFAM" id="SSF53098">
    <property type="entry name" value="Ribonuclease H-like"/>
    <property type="match status" value="1"/>
</dbReference>
<evidence type="ECO:0000259" key="1">
    <source>
        <dbReference type="PROSITE" id="PS50994"/>
    </source>
</evidence>
<accession>A0A371HT86</accession>
<dbReference type="OrthoDB" id="1621923at2759"/>
<dbReference type="PROSITE" id="PS50994">
    <property type="entry name" value="INTEGRASE"/>
    <property type="match status" value="1"/>
</dbReference>
<evidence type="ECO:0000313" key="2">
    <source>
        <dbReference type="EMBL" id="RDY05999.1"/>
    </source>
</evidence>
<feature type="domain" description="Integrase catalytic" evidence="1">
    <location>
        <begin position="1"/>
        <end position="118"/>
    </location>
</feature>
<keyword evidence="3" id="KW-1185">Reference proteome</keyword>
<dbReference type="PANTHER" id="PTHR47266">
    <property type="entry name" value="ENDONUCLEASE-RELATED"/>
    <property type="match status" value="1"/>
</dbReference>
<dbReference type="Gene3D" id="3.30.420.10">
    <property type="entry name" value="Ribonuclease H-like superfamily/Ribonuclease H"/>
    <property type="match status" value="1"/>
</dbReference>
<comment type="caution">
    <text evidence="2">The sequence shown here is derived from an EMBL/GenBank/DDBJ whole genome shotgun (WGS) entry which is preliminary data.</text>
</comment>
<evidence type="ECO:0000313" key="3">
    <source>
        <dbReference type="Proteomes" id="UP000257109"/>
    </source>
</evidence>
<organism evidence="2 3">
    <name type="scientific">Mucuna pruriens</name>
    <name type="common">Velvet bean</name>
    <name type="synonym">Dolichos pruriens</name>
    <dbReference type="NCBI Taxonomy" id="157652"/>
    <lineage>
        <taxon>Eukaryota</taxon>
        <taxon>Viridiplantae</taxon>
        <taxon>Streptophyta</taxon>
        <taxon>Embryophyta</taxon>
        <taxon>Tracheophyta</taxon>
        <taxon>Spermatophyta</taxon>
        <taxon>Magnoliopsida</taxon>
        <taxon>eudicotyledons</taxon>
        <taxon>Gunneridae</taxon>
        <taxon>Pentapetalae</taxon>
        <taxon>rosids</taxon>
        <taxon>fabids</taxon>
        <taxon>Fabales</taxon>
        <taxon>Fabaceae</taxon>
        <taxon>Papilionoideae</taxon>
        <taxon>50 kb inversion clade</taxon>
        <taxon>NPAAA clade</taxon>
        <taxon>indigoferoid/millettioid clade</taxon>
        <taxon>Phaseoleae</taxon>
        <taxon>Mucuna</taxon>
    </lineage>
</organism>
<dbReference type="EMBL" id="QJKJ01001767">
    <property type="protein sequence ID" value="RDY05999.1"/>
    <property type="molecule type" value="Genomic_DNA"/>
</dbReference>
<dbReference type="GO" id="GO:0003676">
    <property type="term" value="F:nucleic acid binding"/>
    <property type="evidence" value="ECO:0007669"/>
    <property type="project" value="InterPro"/>
</dbReference>
<dbReference type="AlphaFoldDB" id="A0A371HT86"/>
<sequence length="242" mass="27407">MNNVKLSRSKLDIDFMGPFLVSYGNSYILLAIDYISKWVKAKATKTNDARVVVDFLKSCIFCKFGVLKALINDQGSHFCNRVMPMLLSKYRVAHRIGIVYHPQTNDQAEDFNREIKNKACHLSVEIEHRAYWAIKKCNMAYDQASCQLIVGKLRSRWNGPFVVINVFPCSVVEVRDAASNRTFKVNGHQLKPYHEGPNLSSTMGEVEIITLVEPVIPEDPLEEVLDSPVHNCIEDNAEFKGG</sequence>
<dbReference type="Proteomes" id="UP000257109">
    <property type="component" value="Unassembled WGS sequence"/>
</dbReference>
<dbReference type="InterPro" id="IPR052160">
    <property type="entry name" value="Gypsy_RT_Integrase-like"/>
</dbReference>
<dbReference type="InterPro" id="IPR036397">
    <property type="entry name" value="RNaseH_sf"/>
</dbReference>
<proteinExistence type="predicted"/>
<gene>
    <name evidence="2" type="primary">pol</name>
    <name evidence="2" type="ORF">CR513_10089</name>
</gene>